<dbReference type="Proteomes" id="UP001472677">
    <property type="component" value="Unassembled WGS sequence"/>
</dbReference>
<gene>
    <name evidence="2" type="ORF">V6N12_015294</name>
</gene>
<organism evidence="2 3">
    <name type="scientific">Hibiscus sabdariffa</name>
    <name type="common">roselle</name>
    <dbReference type="NCBI Taxonomy" id="183260"/>
    <lineage>
        <taxon>Eukaryota</taxon>
        <taxon>Viridiplantae</taxon>
        <taxon>Streptophyta</taxon>
        <taxon>Embryophyta</taxon>
        <taxon>Tracheophyta</taxon>
        <taxon>Spermatophyta</taxon>
        <taxon>Magnoliopsida</taxon>
        <taxon>eudicotyledons</taxon>
        <taxon>Gunneridae</taxon>
        <taxon>Pentapetalae</taxon>
        <taxon>rosids</taxon>
        <taxon>malvids</taxon>
        <taxon>Malvales</taxon>
        <taxon>Malvaceae</taxon>
        <taxon>Malvoideae</taxon>
        <taxon>Hibiscus</taxon>
    </lineage>
</organism>
<evidence type="ECO:0000313" key="3">
    <source>
        <dbReference type="Proteomes" id="UP001472677"/>
    </source>
</evidence>
<comment type="caution">
    <text evidence="2">The sequence shown here is derived from an EMBL/GenBank/DDBJ whole genome shotgun (WGS) entry which is preliminary data.</text>
</comment>
<keyword evidence="3" id="KW-1185">Reference proteome</keyword>
<reference evidence="2 3" key="1">
    <citation type="journal article" date="2024" name="G3 (Bethesda)">
        <title>Genome assembly of Hibiscus sabdariffa L. provides insights into metabolisms of medicinal natural products.</title>
        <authorList>
            <person name="Kim T."/>
        </authorList>
    </citation>
    <scope>NUCLEOTIDE SEQUENCE [LARGE SCALE GENOMIC DNA]</scope>
    <source>
        <strain evidence="2">TK-2024</strain>
        <tissue evidence="2">Old leaves</tissue>
    </source>
</reference>
<feature type="region of interest" description="Disordered" evidence="1">
    <location>
        <begin position="304"/>
        <end position="328"/>
    </location>
</feature>
<evidence type="ECO:0000313" key="2">
    <source>
        <dbReference type="EMBL" id="KAK8542709.1"/>
    </source>
</evidence>
<sequence>MLMCRIGALEDWRKQIGAVEDRSKKALPTVADGEIQGKYSIDKASSYSASGSQLLDKQLAAIIDLQSIIRGCLVQKHLGNLHALRRLRSRRTMSRKNSKVKDIPNEQPSAMAELQRRVLDVESTLGQKEQENATLREQVQQANMQKEQENATLREQVQQANMQKEQENATLREQLQQYEVKMQKEQEKMKKMEETLQKKIASLQASLAAAKRSDGSDGQPRRGELDSKDNVSMQPRTLGGNKPDVGGIENGVSGLAKEFEQQKQTFEDDMSKMDPNSNSYEELRKLKRSFRAWKKDYKMRLKEMKAKIPKQGGQKEQDKTRKTWWPKRGKVLQMQNYNKTTVRTAHHKES</sequence>
<protein>
    <submittedName>
        <fullName evidence="2">Uncharacterized protein</fullName>
    </submittedName>
</protein>
<proteinExistence type="predicted"/>
<dbReference type="EMBL" id="JBBPBM010000024">
    <property type="protein sequence ID" value="KAK8542709.1"/>
    <property type="molecule type" value="Genomic_DNA"/>
</dbReference>
<feature type="region of interest" description="Disordered" evidence="1">
    <location>
        <begin position="205"/>
        <end position="251"/>
    </location>
</feature>
<evidence type="ECO:0000256" key="1">
    <source>
        <dbReference type="SAM" id="MobiDB-lite"/>
    </source>
</evidence>
<name>A0ABR2DN61_9ROSI</name>
<accession>A0ABR2DN61</accession>
<feature type="compositionally biased region" description="Basic and acidic residues" evidence="1">
    <location>
        <begin position="211"/>
        <end position="229"/>
    </location>
</feature>